<dbReference type="EMBL" id="LR725032">
    <property type="protein sequence ID" value="VWO95686.1"/>
    <property type="molecule type" value="Genomic_DNA"/>
</dbReference>
<accession>A0A5K1JVT1</accession>
<protein>
    <recommendedName>
        <fullName evidence="2">F-box domain-containing protein</fullName>
    </recommendedName>
</protein>
<reference evidence="1" key="1">
    <citation type="submission" date="2019-10" db="EMBL/GenBank/DDBJ databases">
        <authorList>
            <person name="Nor Muhammad N."/>
        </authorList>
    </citation>
    <scope>NUCLEOTIDE SEQUENCE</scope>
</reference>
<sequence length="419" mass="47938">MSASALTLEPSALSPTSAMTSESAFPLEIYEHILDFVVAKDVDRSVWKRTLASTSLVCHGWHPRSRALLFRVLRFGVADEETLRRLRDHLLVAPHLAVYVEEVRLIHRPEFSRLLDSFPRWLAVYLPRLGAIFVKAEGSRTLDMHRFFCLPSVRETSEFEGLLLPYPNARVLTLHQVVWVDRTSRWKGKGFPRPFRVPLALTELRLMLNANGSRNIHIVNRLNFEYLFQACKITLSKLLLNLAPVRILTLQFQDAYPLNVIEFPHLDDLHLEIFMAPGLETRFRDGDRKPIMPYAEVISLIPRLLRRLNAVQLRILRLSFSAPDIDLAPDAFLDHLKAIHEPMHEMIRSSWFPRMKVITFDLGHRPRDIPSWQSRITTECLPELGKVVSIQVIPHDTLSEDISAPTCTLGSITDSVASG</sequence>
<gene>
    <name evidence="1" type="primary">I1RI73</name>
</gene>
<name>A0A5K1JVT1_9APHY</name>
<dbReference type="AlphaFoldDB" id="A0A5K1JVT1"/>
<evidence type="ECO:0008006" key="2">
    <source>
        <dbReference type="Google" id="ProtNLM"/>
    </source>
</evidence>
<organism evidence="1">
    <name type="scientific">Ganoderma boninense</name>
    <dbReference type="NCBI Taxonomy" id="34458"/>
    <lineage>
        <taxon>Eukaryota</taxon>
        <taxon>Fungi</taxon>
        <taxon>Dikarya</taxon>
        <taxon>Basidiomycota</taxon>
        <taxon>Agaricomycotina</taxon>
        <taxon>Agaricomycetes</taxon>
        <taxon>Polyporales</taxon>
        <taxon>Polyporaceae</taxon>
        <taxon>Ganoderma</taxon>
    </lineage>
</organism>
<proteinExistence type="predicted"/>
<evidence type="ECO:0000313" key="1">
    <source>
        <dbReference type="EMBL" id="VWO95686.1"/>
    </source>
</evidence>